<dbReference type="AlphaFoldDB" id="A0A9W7Y8S8"/>
<comment type="caution">
    <text evidence="1">The sequence shown here is derived from an EMBL/GenBank/DDBJ whole genome shotgun (WGS) entry which is preliminary data.</text>
</comment>
<accession>A0A9W7Y8S8</accession>
<organism evidence="1 2">
    <name type="scientific">Coemansia biformis</name>
    <dbReference type="NCBI Taxonomy" id="1286918"/>
    <lineage>
        <taxon>Eukaryota</taxon>
        <taxon>Fungi</taxon>
        <taxon>Fungi incertae sedis</taxon>
        <taxon>Zoopagomycota</taxon>
        <taxon>Kickxellomycotina</taxon>
        <taxon>Kickxellomycetes</taxon>
        <taxon>Kickxellales</taxon>
        <taxon>Kickxellaceae</taxon>
        <taxon>Coemansia</taxon>
    </lineage>
</organism>
<dbReference type="InterPro" id="IPR029069">
    <property type="entry name" value="HotDog_dom_sf"/>
</dbReference>
<proteinExistence type="predicted"/>
<protein>
    <recommendedName>
        <fullName evidence="3">Thioesterase domain-containing protein</fullName>
    </recommendedName>
</protein>
<dbReference type="EMBL" id="JANBOI010001816">
    <property type="protein sequence ID" value="KAJ1726044.1"/>
    <property type="molecule type" value="Genomic_DNA"/>
</dbReference>
<reference evidence="1" key="1">
    <citation type="submission" date="2022-07" db="EMBL/GenBank/DDBJ databases">
        <title>Phylogenomic reconstructions and comparative analyses of Kickxellomycotina fungi.</title>
        <authorList>
            <person name="Reynolds N.K."/>
            <person name="Stajich J.E."/>
            <person name="Barry K."/>
            <person name="Grigoriev I.V."/>
            <person name="Crous P."/>
            <person name="Smith M.E."/>
        </authorList>
    </citation>
    <scope>NUCLEOTIDE SEQUENCE</scope>
    <source>
        <strain evidence="1">BCRC 34381</strain>
    </source>
</reference>
<dbReference type="Proteomes" id="UP001143981">
    <property type="component" value="Unassembled WGS sequence"/>
</dbReference>
<name>A0A9W7Y8S8_9FUNG</name>
<gene>
    <name evidence="1" type="ORF">LPJ61_005459</name>
</gene>
<dbReference type="OrthoDB" id="5581960at2759"/>
<evidence type="ECO:0000313" key="1">
    <source>
        <dbReference type="EMBL" id="KAJ1726044.1"/>
    </source>
</evidence>
<sequence length="174" mass="18736">MPATDKAGRLPRSTGRGTMGTDDIEFIDRLNQCCDFIRQRQFYGREDRAHITWASAAAGELIAEILVTDEHIGAAGCIDEGWLGTMLDNLTAMLIQCTPNGYGNSVSTSISIQSVSPISPGTLVAIHACSSGMRARQPHATAIFSDKNCPERVYAVGTHTKFVKPDLALSAPRL</sequence>
<evidence type="ECO:0008006" key="3">
    <source>
        <dbReference type="Google" id="ProtNLM"/>
    </source>
</evidence>
<dbReference type="Gene3D" id="3.10.129.10">
    <property type="entry name" value="Hotdog Thioesterase"/>
    <property type="match status" value="1"/>
</dbReference>
<dbReference type="SUPFAM" id="SSF54637">
    <property type="entry name" value="Thioesterase/thiol ester dehydrase-isomerase"/>
    <property type="match status" value="1"/>
</dbReference>
<keyword evidence="2" id="KW-1185">Reference proteome</keyword>
<evidence type="ECO:0000313" key="2">
    <source>
        <dbReference type="Proteomes" id="UP001143981"/>
    </source>
</evidence>